<sequence length="258" mass="30706">MANTLNEVITAAYYLFSNYHANPPLNICQCNSCIPLDEQHNFLAIPLRELPPEWLQSYLSSVPLNDEYSYIQEVKHFLPRILELLAQKKELGVLTETTLSKLALNHNDCWNPDEQKLIRQFAHAFTSSLFTEEAWQTTYRSHIANYLLMFHWAGLRITDELTARWNAYAHTLPALSDFIDIYQHINWEYNRVSWKKLLHLPDYCPQRDEFIAHMDNWFNQKNTRRIFHTALEEALLHNREPSEETALWESVYDWLEYE</sequence>
<protein>
    <submittedName>
        <fullName evidence="1">Uncharacterized protein</fullName>
    </submittedName>
</protein>
<proteinExistence type="predicted"/>
<dbReference type="KEGG" id="nzl:D0T92_10435"/>
<accession>A0A5J6PXI0</accession>
<dbReference type="Proteomes" id="UP000325713">
    <property type="component" value="Chromosome"/>
</dbReference>
<reference evidence="1 2" key="1">
    <citation type="submission" date="2018-08" db="EMBL/GenBank/DDBJ databases">
        <title>Neisseria zalophi ATCC BAA-2455 complete genome.</title>
        <authorList>
            <person name="Veseli I.A."/>
            <person name="Buttler R."/>
            <person name="Mascarenhas dos Santos A.C."/>
            <person name="Pombert J.-F."/>
        </authorList>
    </citation>
    <scope>NUCLEOTIDE SEQUENCE [LARGE SCALE GENOMIC DNA]</scope>
    <source>
        <strain evidence="1 2">ATCC BAA-2455</strain>
    </source>
</reference>
<dbReference type="RefSeq" id="WP_151052623.1">
    <property type="nucleotide sequence ID" value="NZ_CP031700.1"/>
</dbReference>
<name>A0A5J6PXI0_9NEIS</name>
<dbReference type="AlphaFoldDB" id="A0A5J6PXI0"/>
<keyword evidence="2" id="KW-1185">Reference proteome</keyword>
<organism evidence="1 2">
    <name type="scientific">Neisseria zalophi</name>
    <dbReference type="NCBI Taxonomy" id="640030"/>
    <lineage>
        <taxon>Bacteria</taxon>
        <taxon>Pseudomonadati</taxon>
        <taxon>Pseudomonadota</taxon>
        <taxon>Betaproteobacteria</taxon>
        <taxon>Neisseriales</taxon>
        <taxon>Neisseriaceae</taxon>
        <taxon>Neisseria</taxon>
    </lineage>
</organism>
<evidence type="ECO:0000313" key="2">
    <source>
        <dbReference type="Proteomes" id="UP000325713"/>
    </source>
</evidence>
<dbReference type="EMBL" id="CP031700">
    <property type="protein sequence ID" value="QEY26906.1"/>
    <property type="molecule type" value="Genomic_DNA"/>
</dbReference>
<evidence type="ECO:0000313" key="1">
    <source>
        <dbReference type="EMBL" id="QEY26906.1"/>
    </source>
</evidence>
<dbReference type="OrthoDB" id="5177941at2"/>
<gene>
    <name evidence="1" type="ORF">D0T92_10435</name>
</gene>